<dbReference type="InterPro" id="IPR001406">
    <property type="entry name" value="PsdUridine_synth_TruA"/>
</dbReference>
<dbReference type="Gene3D" id="3.30.70.580">
    <property type="entry name" value="Pseudouridine synthase I, catalytic domain, N-terminal subdomain"/>
    <property type="match status" value="1"/>
</dbReference>
<gene>
    <name evidence="7" type="ORF">ACA1_153600</name>
</gene>
<comment type="similarity">
    <text evidence="1 4">Belongs to the tRNA pseudouridine synthase TruA family.</text>
</comment>
<dbReference type="EC" id="5.4.99.12" evidence="4"/>
<evidence type="ECO:0000256" key="1">
    <source>
        <dbReference type="ARBA" id="ARBA00009375"/>
    </source>
</evidence>
<dbReference type="GO" id="GO:1990481">
    <property type="term" value="P:mRNA pseudouridine synthesis"/>
    <property type="evidence" value="ECO:0007669"/>
    <property type="project" value="TreeGrafter"/>
</dbReference>
<evidence type="ECO:0000256" key="3">
    <source>
        <dbReference type="ARBA" id="ARBA00023235"/>
    </source>
</evidence>
<feature type="region of interest" description="Disordered" evidence="5">
    <location>
        <begin position="461"/>
        <end position="488"/>
    </location>
</feature>
<feature type="region of interest" description="Disordered" evidence="5">
    <location>
        <begin position="147"/>
        <end position="166"/>
    </location>
</feature>
<dbReference type="VEuPathDB" id="AmoebaDB:ACA1_153600"/>
<dbReference type="OMA" id="MSNYTMR"/>
<keyword evidence="2 4" id="KW-0819">tRNA processing</keyword>
<keyword evidence="8" id="KW-1185">Reference proteome</keyword>
<dbReference type="GeneID" id="14925133"/>
<dbReference type="InterPro" id="IPR020103">
    <property type="entry name" value="PsdUridine_synth_cat_dom_sf"/>
</dbReference>
<dbReference type="InterPro" id="IPR020097">
    <property type="entry name" value="PsdUridine_synth_TruA_a/b_dom"/>
</dbReference>
<protein>
    <recommendedName>
        <fullName evidence="4">tRNA pseudouridine synthase</fullName>
        <ecNumber evidence="4">5.4.99.12</ecNumber>
    </recommendedName>
</protein>
<dbReference type="GO" id="GO:0005737">
    <property type="term" value="C:cytoplasm"/>
    <property type="evidence" value="ECO:0007669"/>
    <property type="project" value="TreeGrafter"/>
</dbReference>
<dbReference type="InterPro" id="IPR020095">
    <property type="entry name" value="PsdUridine_synth_TruA_C"/>
</dbReference>
<feature type="compositionally biased region" description="Polar residues" evidence="5">
    <location>
        <begin position="7"/>
        <end position="17"/>
    </location>
</feature>
<feature type="region of interest" description="Disordered" evidence="5">
    <location>
        <begin position="36"/>
        <end position="92"/>
    </location>
</feature>
<dbReference type="HAMAP" id="MF_00171">
    <property type="entry name" value="TruA"/>
    <property type="match status" value="1"/>
</dbReference>
<feature type="compositionally biased region" description="Basic and acidic residues" evidence="5">
    <location>
        <begin position="48"/>
        <end position="57"/>
    </location>
</feature>
<dbReference type="GO" id="GO:0160147">
    <property type="term" value="F:tRNA pseudouridine(38-40) synthase activity"/>
    <property type="evidence" value="ECO:0007669"/>
    <property type="project" value="UniProtKB-EC"/>
</dbReference>
<dbReference type="AlphaFoldDB" id="L8HG78"/>
<dbReference type="RefSeq" id="XP_004353658.1">
    <property type="nucleotide sequence ID" value="XM_004353606.1"/>
</dbReference>
<evidence type="ECO:0000256" key="5">
    <source>
        <dbReference type="SAM" id="MobiDB-lite"/>
    </source>
</evidence>
<evidence type="ECO:0000256" key="2">
    <source>
        <dbReference type="ARBA" id="ARBA00022694"/>
    </source>
</evidence>
<reference evidence="7 8" key="1">
    <citation type="journal article" date="2013" name="Genome Biol.">
        <title>Genome of Acanthamoeba castellanii highlights extensive lateral gene transfer and early evolution of tyrosine kinase signaling.</title>
        <authorList>
            <person name="Clarke M."/>
            <person name="Lohan A.J."/>
            <person name="Liu B."/>
            <person name="Lagkouvardos I."/>
            <person name="Roy S."/>
            <person name="Zafar N."/>
            <person name="Bertelli C."/>
            <person name="Schilde C."/>
            <person name="Kianianmomeni A."/>
            <person name="Burglin T.R."/>
            <person name="Frech C."/>
            <person name="Turcotte B."/>
            <person name="Kopec K.O."/>
            <person name="Synnott J.M."/>
            <person name="Choo C."/>
            <person name="Paponov I."/>
            <person name="Finkler A."/>
            <person name="Soon Heng Tan C."/>
            <person name="Hutchins A.P."/>
            <person name="Weinmeier T."/>
            <person name="Rattei T."/>
            <person name="Chu J.S."/>
            <person name="Gimenez G."/>
            <person name="Irimia M."/>
            <person name="Rigden D.J."/>
            <person name="Fitzpatrick D.A."/>
            <person name="Lorenzo-Morales J."/>
            <person name="Bateman A."/>
            <person name="Chiu C.H."/>
            <person name="Tang P."/>
            <person name="Hegemann P."/>
            <person name="Fromm H."/>
            <person name="Raoult D."/>
            <person name="Greub G."/>
            <person name="Miranda-Saavedra D."/>
            <person name="Chen N."/>
            <person name="Nash P."/>
            <person name="Ginger M.L."/>
            <person name="Horn M."/>
            <person name="Schaap P."/>
            <person name="Caler L."/>
            <person name="Loftus B."/>
        </authorList>
    </citation>
    <scope>NUCLEOTIDE SEQUENCE [LARGE SCALE GENOMIC DNA]</scope>
    <source>
        <strain evidence="7 8">Neff</strain>
    </source>
</reference>
<dbReference type="Pfam" id="PF01416">
    <property type="entry name" value="PseudoU_synth_1"/>
    <property type="match status" value="1"/>
</dbReference>
<comment type="catalytic activity">
    <reaction evidence="4">
        <text>uridine(38/39/40) in tRNA = pseudouridine(38/39/40) in tRNA</text>
        <dbReference type="Rhea" id="RHEA:22376"/>
        <dbReference type="Rhea" id="RHEA-COMP:10085"/>
        <dbReference type="Rhea" id="RHEA-COMP:10087"/>
        <dbReference type="ChEBI" id="CHEBI:65314"/>
        <dbReference type="ChEBI" id="CHEBI:65315"/>
        <dbReference type="EC" id="5.4.99.12"/>
    </reaction>
</comment>
<feature type="compositionally biased region" description="Polar residues" evidence="5">
    <location>
        <begin position="36"/>
        <end position="45"/>
    </location>
</feature>
<sequence length="488" mass="54896">MELPETLRNTAPTTVSPSEAELRAFTHEQLVQYILQSRSAPSSAPEQYGRKREREGAAEEGAAGEGDDATAEAKADGGEEEEPAKKKAKAKKEFDMSRYHQRYIALKLAYLGWQYDGLAVQNDTDNTIETHLIAALKRVKLITDRPSSNYNRSGRTDKGVSALGNVRSNLKPANPIDENGAKAVIYADTPLDTSDPRKEEMPYLKMINSALPPDIQVLAWTTVPKDFSARFSTKHRTYKYFFLAENLQLERMREAAKKIEGEHDFRHFCKMDVVNVHNFVRTIYSFDIAPAESGVVPGVAEGSMYTMTICGQAFLWHQVRMMAAILFLVGSGQEEPTVVDELLDVAKFEGRPHYQMASEIPLVFWEAAYDEIEWTYDPVAVSQVHKVFSERWKWLSIQTAVAHAYRTFLEDRVVTVGRNEIKWREHAASQPGKPTRHVKLLARGKGDTYAARVARLAGRKRERYIKTSAGRKPTGDDDDGDDATKSST</sequence>
<evidence type="ECO:0000256" key="4">
    <source>
        <dbReference type="RuleBase" id="RU003792"/>
    </source>
</evidence>
<dbReference type="SUPFAM" id="SSF55120">
    <property type="entry name" value="Pseudouridine synthase"/>
    <property type="match status" value="1"/>
</dbReference>
<proteinExistence type="inferred from homology"/>
<dbReference type="GO" id="GO:0003723">
    <property type="term" value="F:RNA binding"/>
    <property type="evidence" value="ECO:0007669"/>
    <property type="project" value="InterPro"/>
</dbReference>
<evidence type="ECO:0000313" key="8">
    <source>
        <dbReference type="Proteomes" id="UP000011083"/>
    </source>
</evidence>
<dbReference type="Proteomes" id="UP000011083">
    <property type="component" value="Unassembled WGS sequence"/>
</dbReference>
<evidence type="ECO:0000313" key="7">
    <source>
        <dbReference type="EMBL" id="ELR24130.1"/>
    </source>
</evidence>
<dbReference type="InterPro" id="IPR020094">
    <property type="entry name" value="TruA/RsuA/RluB/E/F_N"/>
</dbReference>
<feature type="region of interest" description="Disordered" evidence="5">
    <location>
        <begin position="1"/>
        <end position="22"/>
    </location>
</feature>
<dbReference type="EMBL" id="KB007837">
    <property type="protein sequence ID" value="ELR24130.1"/>
    <property type="molecule type" value="Genomic_DNA"/>
</dbReference>
<dbReference type="OrthoDB" id="25767at2759"/>
<dbReference type="NCBIfam" id="TIGR00071">
    <property type="entry name" value="hisT_truA"/>
    <property type="match status" value="1"/>
</dbReference>
<keyword evidence="3 4" id="KW-0413">Isomerase</keyword>
<feature type="domain" description="Pseudouridine synthase I TruA alpha/beta" evidence="6">
    <location>
        <begin position="255"/>
        <end position="370"/>
    </location>
</feature>
<dbReference type="KEGG" id="acan:ACA1_153600"/>
<dbReference type="STRING" id="1257118.L8HG78"/>
<organism evidence="7 8">
    <name type="scientific">Acanthamoeba castellanii (strain ATCC 30010 / Neff)</name>
    <dbReference type="NCBI Taxonomy" id="1257118"/>
    <lineage>
        <taxon>Eukaryota</taxon>
        <taxon>Amoebozoa</taxon>
        <taxon>Discosea</taxon>
        <taxon>Longamoebia</taxon>
        <taxon>Centramoebida</taxon>
        <taxon>Acanthamoebidae</taxon>
        <taxon>Acanthamoeba</taxon>
    </lineage>
</organism>
<accession>L8HG78</accession>
<name>L8HG78_ACACF</name>
<dbReference type="GO" id="GO:0005634">
    <property type="term" value="C:nucleus"/>
    <property type="evidence" value="ECO:0007669"/>
    <property type="project" value="TreeGrafter"/>
</dbReference>
<evidence type="ECO:0000259" key="6">
    <source>
        <dbReference type="Pfam" id="PF01416"/>
    </source>
</evidence>
<dbReference type="Gene3D" id="3.30.70.660">
    <property type="entry name" value="Pseudouridine synthase I, catalytic domain, C-terminal subdomain"/>
    <property type="match status" value="1"/>
</dbReference>
<dbReference type="GO" id="GO:0031119">
    <property type="term" value="P:tRNA pseudouridine synthesis"/>
    <property type="evidence" value="ECO:0007669"/>
    <property type="project" value="TreeGrafter"/>
</dbReference>
<dbReference type="PANTHER" id="PTHR11142:SF5">
    <property type="entry name" value="TRNA PSEUDOURIDINE(38_39) SYNTHASE"/>
    <property type="match status" value="1"/>
</dbReference>
<dbReference type="PANTHER" id="PTHR11142">
    <property type="entry name" value="PSEUDOURIDYLATE SYNTHASE"/>
    <property type="match status" value="1"/>
</dbReference>